<comment type="caution">
    <text evidence="2">The sequence shown here is derived from an EMBL/GenBank/DDBJ whole genome shotgun (WGS) entry which is preliminary data.</text>
</comment>
<keyword evidence="1" id="KW-0812">Transmembrane</keyword>
<name>A0ABN9THR2_9DINO</name>
<reference evidence="2" key="1">
    <citation type="submission" date="2023-10" db="EMBL/GenBank/DDBJ databases">
        <authorList>
            <person name="Chen Y."/>
            <person name="Shah S."/>
            <person name="Dougan E. K."/>
            <person name="Thang M."/>
            <person name="Chan C."/>
        </authorList>
    </citation>
    <scope>NUCLEOTIDE SEQUENCE [LARGE SCALE GENOMIC DNA]</scope>
</reference>
<gene>
    <name evidence="2" type="ORF">PCOR1329_LOCUS39248</name>
</gene>
<feature type="non-terminal residue" evidence="2">
    <location>
        <position position="1"/>
    </location>
</feature>
<keyword evidence="1" id="KW-0472">Membrane</keyword>
<evidence type="ECO:0000256" key="1">
    <source>
        <dbReference type="SAM" id="Phobius"/>
    </source>
</evidence>
<evidence type="ECO:0000313" key="3">
    <source>
        <dbReference type="Proteomes" id="UP001189429"/>
    </source>
</evidence>
<organism evidence="2 3">
    <name type="scientific">Prorocentrum cordatum</name>
    <dbReference type="NCBI Taxonomy" id="2364126"/>
    <lineage>
        <taxon>Eukaryota</taxon>
        <taxon>Sar</taxon>
        <taxon>Alveolata</taxon>
        <taxon>Dinophyceae</taxon>
        <taxon>Prorocentrales</taxon>
        <taxon>Prorocentraceae</taxon>
        <taxon>Prorocentrum</taxon>
    </lineage>
</organism>
<dbReference type="EMBL" id="CAUYUJ010014739">
    <property type="protein sequence ID" value="CAK0845458.1"/>
    <property type="molecule type" value="Genomic_DNA"/>
</dbReference>
<accession>A0ABN9THR2</accession>
<feature type="transmembrane region" description="Helical" evidence="1">
    <location>
        <begin position="45"/>
        <end position="64"/>
    </location>
</feature>
<dbReference type="Proteomes" id="UP001189429">
    <property type="component" value="Unassembled WGS sequence"/>
</dbReference>
<evidence type="ECO:0000313" key="2">
    <source>
        <dbReference type="EMBL" id="CAK0845458.1"/>
    </source>
</evidence>
<keyword evidence="3" id="KW-1185">Reference proteome</keyword>
<protein>
    <submittedName>
        <fullName evidence="2">Uncharacterized protein</fullName>
    </submittedName>
</protein>
<keyword evidence="1" id="KW-1133">Transmembrane helix</keyword>
<sequence length="175" mass="19069">VEGGFFLGMSGSRGEEIAKRRVLDQQPDAGRPMELDAFAGRLKRFIAGPLVAFALAALAGALQVPRGAATRAKRAGLASDRQPQRDAAKPIFDRLQTFFSHGGALGLEAFDRLFGGLGAVCSMGGISPLASFSRLAKTLEQRKAFFDRKERAPHRIGRLDNHSRRIAYPRQHVQK</sequence>
<proteinExistence type="predicted"/>